<comment type="caution">
    <text evidence="2">The sequence shown here is derived from an EMBL/GenBank/DDBJ whole genome shotgun (WGS) entry which is preliminary data.</text>
</comment>
<gene>
    <name evidence="2" type="ORF">Tco_1068103</name>
</gene>
<organism evidence="2 3">
    <name type="scientific">Tanacetum coccineum</name>
    <dbReference type="NCBI Taxonomy" id="301880"/>
    <lineage>
        <taxon>Eukaryota</taxon>
        <taxon>Viridiplantae</taxon>
        <taxon>Streptophyta</taxon>
        <taxon>Embryophyta</taxon>
        <taxon>Tracheophyta</taxon>
        <taxon>Spermatophyta</taxon>
        <taxon>Magnoliopsida</taxon>
        <taxon>eudicotyledons</taxon>
        <taxon>Gunneridae</taxon>
        <taxon>Pentapetalae</taxon>
        <taxon>asterids</taxon>
        <taxon>campanulids</taxon>
        <taxon>Asterales</taxon>
        <taxon>Asteraceae</taxon>
        <taxon>Asteroideae</taxon>
        <taxon>Anthemideae</taxon>
        <taxon>Anthemidinae</taxon>
        <taxon>Tanacetum</taxon>
    </lineage>
</organism>
<feature type="region of interest" description="Disordered" evidence="1">
    <location>
        <begin position="62"/>
        <end position="94"/>
    </location>
</feature>
<evidence type="ECO:0000313" key="2">
    <source>
        <dbReference type="EMBL" id="GJT86386.1"/>
    </source>
</evidence>
<reference evidence="2" key="1">
    <citation type="journal article" date="2022" name="Int. J. Mol. Sci.">
        <title>Draft Genome of Tanacetum Coccineum: Genomic Comparison of Closely Related Tanacetum-Family Plants.</title>
        <authorList>
            <person name="Yamashiro T."/>
            <person name="Shiraishi A."/>
            <person name="Nakayama K."/>
            <person name="Satake H."/>
        </authorList>
    </citation>
    <scope>NUCLEOTIDE SEQUENCE</scope>
</reference>
<evidence type="ECO:0000256" key="1">
    <source>
        <dbReference type="SAM" id="MobiDB-lite"/>
    </source>
</evidence>
<proteinExistence type="predicted"/>
<evidence type="ECO:0000313" key="3">
    <source>
        <dbReference type="Proteomes" id="UP001151760"/>
    </source>
</evidence>
<sequence length="364" mass="40782">MLLTSFPSSYENFVETFLYGRESLTMEDVMATLNLRELKKRTEGTKEETGDGLYVRGWSDHSKGHLKRDGPMKKSSGFVKKGKRDQDSDSSDDEGNAYFGEALVLVGNNEMAELVMDSGGSYHMTHMRDFLYEFKGFDGGSVQLGLRRSLILLGTLEKKGYTVKMQMDRIKVIKGCRVMMIGIRKKNCVYTLEAKVMNFGVQKHGGSKQVGLKQFGSKQVGFKQLGHKQVGFKQLGLGVETRVLGVQDEKRVWFEVELQEAQGDREAEVFQVSNDDAAVAQIRLEDKKLEEKTNTDYLVKEQENVHLGIKVGANIMVTGVHGQEGAEGNVAEKKKVKESKKANLGKLLKYNAWSTRMLGVNLNI</sequence>
<dbReference type="EMBL" id="BQNB010019542">
    <property type="protein sequence ID" value="GJT86386.1"/>
    <property type="molecule type" value="Genomic_DNA"/>
</dbReference>
<accession>A0ABQ5HEU6</accession>
<keyword evidence="3" id="KW-1185">Reference proteome</keyword>
<name>A0ABQ5HEU6_9ASTR</name>
<feature type="compositionally biased region" description="Basic and acidic residues" evidence="1">
    <location>
        <begin position="62"/>
        <end position="72"/>
    </location>
</feature>
<dbReference type="Proteomes" id="UP001151760">
    <property type="component" value="Unassembled WGS sequence"/>
</dbReference>
<reference evidence="2" key="2">
    <citation type="submission" date="2022-01" db="EMBL/GenBank/DDBJ databases">
        <authorList>
            <person name="Yamashiro T."/>
            <person name="Shiraishi A."/>
            <person name="Satake H."/>
            <person name="Nakayama K."/>
        </authorList>
    </citation>
    <scope>NUCLEOTIDE SEQUENCE</scope>
</reference>
<feature type="non-terminal residue" evidence="2">
    <location>
        <position position="364"/>
    </location>
</feature>
<protein>
    <recommendedName>
        <fullName evidence="4">Zinc finger, CCHC-type</fullName>
    </recommendedName>
</protein>
<evidence type="ECO:0008006" key="4">
    <source>
        <dbReference type="Google" id="ProtNLM"/>
    </source>
</evidence>